<dbReference type="Proteomes" id="UP000828390">
    <property type="component" value="Unassembled WGS sequence"/>
</dbReference>
<dbReference type="EMBL" id="JAIWYP010000005">
    <property type="protein sequence ID" value="KAH3817825.1"/>
    <property type="molecule type" value="Genomic_DNA"/>
</dbReference>
<gene>
    <name evidence="1" type="ORF">DPMN_119380</name>
</gene>
<accession>A0A9D4GIQ3</accession>
<proteinExistence type="predicted"/>
<reference evidence="1" key="1">
    <citation type="journal article" date="2019" name="bioRxiv">
        <title>The Genome of the Zebra Mussel, Dreissena polymorpha: A Resource for Invasive Species Research.</title>
        <authorList>
            <person name="McCartney M.A."/>
            <person name="Auch B."/>
            <person name="Kono T."/>
            <person name="Mallez S."/>
            <person name="Zhang Y."/>
            <person name="Obille A."/>
            <person name="Becker A."/>
            <person name="Abrahante J.E."/>
            <person name="Garbe J."/>
            <person name="Badalamenti J.P."/>
            <person name="Herman A."/>
            <person name="Mangelson H."/>
            <person name="Liachko I."/>
            <person name="Sullivan S."/>
            <person name="Sone E.D."/>
            <person name="Koren S."/>
            <person name="Silverstein K.A.T."/>
            <person name="Beckman K.B."/>
            <person name="Gohl D.M."/>
        </authorList>
    </citation>
    <scope>NUCLEOTIDE SEQUENCE</scope>
    <source>
        <strain evidence="1">Duluth1</strain>
        <tissue evidence="1">Whole animal</tissue>
    </source>
</reference>
<comment type="caution">
    <text evidence="1">The sequence shown here is derived from an EMBL/GenBank/DDBJ whole genome shotgun (WGS) entry which is preliminary data.</text>
</comment>
<reference evidence="1" key="2">
    <citation type="submission" date="2020-11" db="EMBL/GenBank/DDBJ databases">
        <authorList>
            <person name="McCartney M.A."/>
            <person name="Auch B."/>
            <person name="Kono T."/>
            <person name="Mallez S."/>
            <person name="Becker A."/>
            <person name="Gohl D.M."/>
            <person name="Silverstein K.A.T."/>
            <person name="Koren S."/>
            <person name="Bechman K.B."/>
            <person name="Herman A."/>
            <person name="Abrahante J.E."/>
            <person name="Garbe J."/>
        </authorList>
    </citation>
    <scope>NUCLEOTIDE SEQUENCE</scope>
    <source>
        <strain evidence="1">Duluth1</strain>
        <tissue evidence="1">Whole animal</tissue>
    </source>
</reference>
<keyword evidence="2" id="KW-1185">Reference proteome</keyword>
<sequence>MRIEKNAADCVGPNILGSDIDLLEMSVLFAADNVDQDSITIDGNGTFHGMGVITSITPGTRTLFFLIPRKQTSELNTRKKTNIPILKYRLANHFCNDVVFEDLPHLLDYDKRANIV</sequence>
<name>A0A9D4GIQ3_DREPO</name>
<evidence type="ECO:0000313" key="1">
    <source>
        <dbReference type="EMBL" id="KAH3817825.1"/>
    </source>
</evidence>
<protein>
    <submittedName>
        <fullName evidence="1">Uncharacterized protein</fullName>
    </submittedName>
</protein>
<organism evidence="1 2">
    <name type="scientific">Dreissena polymorpha</name>
    <name type="common">Zebra mussel</name>
    <name type="synonym">Mytilus polymorpha</name>
    <dbReference type="NCBI Taxonomy" id="45954"/>
    <lineage>
        <taxon>Eukaryota</taxon>
        <taxon>Metazoa</taxon>
        <taxon>Spiralia</taxon>
        <taxon>Lophotrochozoa</taxon>
        <taxon>Mollusca</taxon>
        <taxon>Bivalvia</taxon>
        <taxon>Autobranchia</taxon>
        <taxon>Heteroconchia</taxon>
        <taxon>Euheterodonta</taxon>
        <taxon>Imparidentia</taxon>
        <taxon>Neoheterodontei</taxon>
        <taxon>Myida</taxon>
        <taxon>Dreissenoidea</taxon>
        <taxon>Dreissenidae</taxon>
        <taxon>Dreissena</taxon>
    </lineage>
</organism>
<evidence type="ECO:0000313" key="2">
    <source>
        <dbReference type="Proteomes" id="UP000828390"/>
    </source>
</evidence>
<dbReference type="AlphaFoldDB" id="A0A9D4GIQ3"/>